<gene>
    <name evidence="1" type="ORF">QLQ22_07145</name>
</gene>
<name>A0ACD4REZ2_9BACI</name>
<reference evidence="2" key="1">
    <citation type="journal article" date="2025" name="Aquaculture">
        <title>Assessment of the bioflocculant production and safety properties of Metabacillus hrfriensis sp. nov. based on phenotypic and whole-genome sequencing analysis.</title>
        <authorList>
            <person name="Zhang R."/>
            <person name="Zhao Z."/>
            <person name="Luo L."/>
            <person name="Wang S."/>
            <person name="Guo K."/>
            <person name="Xu W."/>
        </authorList>
    </citation>
    <scope>NUCLEOTIDE SEQUENCE [LARGE SCALE GENOMIC DNA]</scope>
    <source>
        <strain evidence="2">CT-WN-B3</strain>
    </source>
</reference>
<dbReference type="Proteomes" id="UP001226091">
    <property type="component" value="Chromosome"/>
</dbReference>
<evidence type="ECO:0000313" key="1">
    <source>
        <dbReference type="EMBL" id="WHZ59100.1"/>
    </source>
</evidence>
<dbReference type="EMBL" id="CP126116">
    <property type="protein sequence ID" value="WHZ59100.1"/>
    <property type="molecule type" value="Genomic_DNA"/>
</dbReference>
<keyword evidence="2" id="KW-1185">Reference proteome</keyword>
<organism evidence="1 2">
    <name type="scientific">Metabacillus hrfriensis</name>
    <dbReference type="NCBI Taxonomy" id="3048891"/>
    <lineage>
        <taxon>Bacteria</taxon>
        <taxon>Bacillati</taxon>
        <taxon>Bacillota</taxon>
        <taxon>Bacilli</taxon>
        <taxon>Bacillales</taxon>
        <taxon>Bacillaceae</taxon>
        <taxon>Metabacillus</taxon>
    </lineage>
</organism>
<sequence length="256" mass="29785">MWKKLIKMLQENKDKIYYSIILIFFVLAVVYGVKGYFHHQSIHAVKDGNDLIGRIFSPFILAVLRFVLVVLLGIFIAMIVIAAPLKRIKVMQFEVEFAEIAKQQEKQLNQFHFISSVLKLNTYFIGRVSSYSPVPYERTIQEILAKYEEFFQNELLINIQAQVWEYQAGTSPFSNPYYTNVMDRLVLETSSDKQVFIKNKVSVDTNILMAVREEFGKKVIVLIESKEHTFTDYDKEVVTSIFEYGKNICHTTLLIP</sequence>
<accession>A0ACD4REZ2</accession>
<protein>
    <submittedName>
        <fullName evidence="1">Uncharacterized protein</fullName>
    </submittedName>
</protein>
<proteinExistence type="predicted"/>
<evidence type="ECO:0000313" key="2">
    <source>
        <dbReference type="Proteomes" id="UP001226091"/>
    </source>
</evidence>